<organism evidence="1 2">
    <name type="scientific">Nonomuraea maheshkhaliensis</name>
    <dbReference type="NCBI Taxonomy" id="419590"/>
    <lineage>
        <taxon>Bacteria</taxon>
        <taxon>Bacillati</taxon>
        <taxon>Actinomycetota</taxon>
        <taxon>Actinomycetes</taxon>
        <taxon>Streptosporangiales</taxon>
        <taxon>Streptosporangiaceae</taxon>
        <taxon>Nonomuraea</taxon>
    </lineage>
</organism>
<evidence type="ECO:0000313" key="2">
    <source>
        <dbReference type="Proteomes" id="UP001500064"/>
    </source>
</evidence>
<comment type="caution">
    <text evidence="1">The sequence shown here is derived from an EMBL/GenBank/DDBJ whole genome shotgun (WGS) entry which is preliminary data.</text>
</comment>
<evidence type="ECO:0008006" key="3">
    <source>
        <dbReference type="Google" id="ProtNLM"/>
    </source>
</evidence>
<name>A0ABN2GTT2_9ACTN</name>
<reference evidence="1 2" key="1">
    <citation type="journal article" date="2019" name="Int. J. Syst. Evol. Microbiol.">
        <title>The Global Catalogue of Microorganisms (GCM) 10K type strain sequencing project: providing services to taxonomists for standard genome sequencing and annotation.</title>
        <authorList>
            <consortium name="The Broad Institute Genomics Platform"/>
            <consortium name="The Broad Institute Genome Sequencing Center for Infectious Disease"/>
            <person name="Wu L."/>
            <person name="Ma J."/>
        </authorList>
    </citation>
    <scope>NUCLEOTIDE SEQUENCE [LARGE SCALE GENOMIC DNA]</scope>
    <source>
        <strain evidence="1 2">JCM 13929</strain>
    </source>
</reference>
<protein>
    <recommendedName>
        <fullName evidence="3">Transposase IS701-like DDE domain-containing protein</fullName>
    </recommendedName>
</protein>
<dbReference type="Proteomes" id="UP001500064">
    <property type="component" value="Unassembled WGS sequence"/>
</dbReference>
<gene>
    <name evidence="1" type="ORF">GCM10009733_087010</name>
</gene>
<proteinExistence type="predicted"/>
<dbReference type="EMBL" id="BAAAMU010000107">
    <property type="protein sequence ID" value="GAA1676734.1"/>
    <property type="molecule type" value="Genomic_DNA"/>
</dbReference>
<evidence type="ECO:0000313" key="1">
    <source>
        <dbReference type="EMBL" id="GAA1676734.1"/>
    </source>
</evidence>
<keyword evidence="2" id="KW-1185">Reference proteome</keyword>
<sequence length="143" mass="15797">MPIECGRSRETTRRPALAGWAEYGYCVSHSAISGLRAAPAVHAGRAIGAVRPQRCPKADEREVLLGMLRAAPDVLAAHPDQTIIADRHHYGRLFEAELAERELQLLRPACQGEPERPGAALFKPLRHTVVPIKRSLIAYDHRP</sequence>
<accession>A0ABN2GTT2</accession>